<evidence type="ECO:0000313" key="2">
    <source>
        <dbReference type="EMBL" id="AFM41954.1"/>
    </source>
</evidence>
<evidence type="ECO:0008006" key="4">
    <source>
        <dbReference type="Google" id="ProtNLM"/>
    </source>
</evidence>
<dbReference type="EMBL" id="CP003639">
    <property type="protein sequence ID" value="AFM41954.1"/>
    <property type="molecule type" value="Genomic_DNA"/>
</dbReference>
<evidence type="ECO:0000256" key="1">
    <source>
        <dbReference type="SAM" id="Phobius"/>
    </source>
</evidence>
<name>I4D830_DESAJ</name>
<gene>
    <name evidence="2" type="ordered locus">Desaci_3046</name>
</gene>
<dbReference type="Proteomes" id="UP000002892">
    <property type="component" value="Chromosome"/>
</dbReference>
<dbReference type="AlphaFoldDB" id="I4D830"/>
<dbReference type="KEGG" id="dai:Desaci_3046"/>
<keyword evidence="1" id="KW-0472">Membrane</keyword>
<sequence length="122" mass="14236">MRKLNDFLAEKATLVFGTMWMFYAFFVYGLLPLIPFFAPFQSQIFYWSGWVQLWALPLLMVGQNVMGRSAELRAQETHDTVMAELSIVKEELAIAREEREELKMLLAHLHVKIPDVIRQCDV</sequence>
<organism evidence="2 3">
    <name type="scientific">Desulfosporosinus acidiphilus (strain DSM 22704 / JCM 16185 / SJ4)</name>
    <dbReference type="NCBI Taxonomy" id="646529"/>
    <lineage>
        <taxon>Bacteria</taxon>
        <taxon>Bacillati</taxon>
        <taxon>Bacillota</taxon>
        <taxon>Clostridia</taxon>
        <taxon>Eubacteriales</taxon>
        <taxon>Desulfitobacteriaceae</taxon>
        <taxon>Desulfosporosinus</taxon>
    </lineage>
</organism>
<evidence type="ECO:0000313" key="3">
    <source>
        <dbReference type="Proteomes" id="UP000002892"/>
    </source>
</evidence>
<keyword evidence="1" id="KW-1133">Transmembrane helix</keyword>
<proteinExistence type="predicted"/>
<dbReference type="eggNOG" id="ENOG5033NBW">
    <property type="taxonomic scope" value="Bacteria"/>
</dbReference>
<dbReference type="STRING" id="646529.Desaci_3046"/>
<keyword evidence="3" id="KW-1185">Reference proteome</keyword>
<accession>I4D830</accession>
<dbReference type="RefSeq" id="WP_014827947.1">
    <property type="nucleotide sequence ID" value="NC_018068.1"/>
</dbReference>
<dbReference type="HOGENOM" id="CLU_2022975_0_0_9"/>
<keyword evidence="1" id="KW-0812">Transmembrane</keyword>
<protein>
    <recommendedName>
        <fullName evidence="4">DUF1003 domain-containing protein</fullName>
    </recommendedName>
</protein>
<reference evidence="2 3" key="1">
    <citation type="journal article" date="2012" name="J. Bacteriol.">
        <title>Complete genome sequences of Desulfosporosinus orientis DSM765T, Desulfosporosinus youngiae DSM17734T, Desulfosporosinus meridiei DSM13257T, and Desulfosporosinus acidiphilus DSM22704T.</title>
        <authorList>
            <person name="Pester M."/>
            <person name="Brambilla E."/>
            <person name="Alazard D."/>
            <person name="Rattei T."/>
            <person name="Weinmaier T."/>
            <person name="Han J."/>
            <person name="Lucas S."/>
            <person name="Lapidus A."/>
            <person name="Cheng J.F."/>
            <person name="Goodwin L."/>
            <person name="Pitluck S."/>
            <person name="Peters L."/>
            <person name="Ovchinnikova G."/>
            <person name="Teshima H."/>
            <person name="Detter J.C."/>
            <person name="Han C.S."/>
            <person name="Tapia R."/>
            <person name="Land M.L."/>
            <person name="Hauser L."/>
            <person name="Kyrpides N.C."/>
            <person name="Ivanova N.N."/>
            <person name="Pagani I."/>
            <person name="Huntmann M."/>
            <person name="Wei C.L."/>
            <person name="Davenport K.W."/>
            <person name="Daligault H."/>
            <person name="Chain P.S."/>
            <person name="Chen A."/>
            <person name="Mavromatis K."/>
            <person name="Markowitz V."/>
            <person name="Szeto E."/>
            <person name="Mikhailova N."/>
            <person name="Pati A."/>
            <person name="Wagner M."/>
            <person name="Woyke T."/>
            <person name="Ollivier B."/>
            <person name="Klenk H.P."/>
            <person name="Spring S."/>
            <person name="Loy A."/>
        </authorList>
    </citation>
    <scope>NUCLEOTIDE SEQUENCE [LARGE SCALE GENOMIC DNA]</scope>
    <source>
        <strain evidence="3">DSM 22704 / JCM 16185 / SJ4</strain>
    </source>
</reference>
<feature type="transmembrane region" description="Helical" evidence="1">
    <location>
        <begin position="44"/>
        <end position="62"/>
    </location>
</feature>
<feature type="transmembrane region" description="Helical" evidence="1">
    <location>
        <begin position="12"/>
        <end position="38"/>
    </location>
</feature>